<evidence type="ECO:0000256" key="2">
    <source>
        <dbReference type="ARBA" id="ARBA00001946"/>
    </source>
</evidence>
<dbReference type="CDD" id="cd00143">
    <property type="entry name" value="PP2Cc"/>
    <property type="match status" value="1"/>
</dbReference>
<gene>
    <name evidence="13" type="ORF">CDL15_Pgr025879</name>
    <name evidence="14" type="ORF">CRG98_007210</name>
</gene>
<evidence type="ECO:0000259" key="12">
    <source>
        <dbReference type="PROSITE" id="PS51746"/>
    </source>
</evidence>
<dbReference type="Proteomes" id="UP000197138">
    <property type="component" value="Unassembled WGS sequence"/>
</dbReference>
<comment type="caution">
    <text evidence="13">The sequence shown here is derived from an EMBL/GenBank/DDBJ whole genome shotgun (WGS) entry which is preliminary data.</text>
</comment>
<dbReference type="SUPFAM" id="SSF81606">
    <property type="entry name" value="PP2C-like"/>
    <property type="match status" value="1"/>
</dbReference>
<dbReference type="SMART" id="SM00332">
    <property type="entry name" value="PP2Cc"/>
    <property type="match status" value="1"/>
</dbReference>
<sequence>MAGICCGVVGESEATAPVEPTSRGSIRRMLEPLPFKLVADAASVSVKSPPVENGRKRRKIGVSLLPYEGSISAESSEPAKAKAEENGVTVRESEVLSSNQQLNQNKSSKDPVAKESVAQEHPKFGLTSVCGRRREMEDAVSVRPWLCTERPDNQSGLHLFGVFDGHGCSHVAMRCKHRLHEIVKEEIERSSEEIQWKETMESSFAKMDREVHEWSDGVKASNCRCELQTPQCDAVGSTAVVAVVTPDKIIVSNCGDSRAVLCRNGVAVPLSTDHKPDRPDEHDRIQNAGGRVIYWDGPRVLGVLAMSRAIGDNYLKPYVIPDPEVTVTERSADDECLILASDGLWDVVTNETACGVARMCLRSQKPPSPPWSPGTADVAVGAAAESSDRACSDASILLTKLALARRSMDNVSVVVVDLRRGGAVKQQQ</sequence>
<evidence type="ECO:0000256" key="6">
    <source>
        <dbReference type="ARBA" id="ARBA00022801"/>
    </source>
</evidence>
<dbReference type="AlphaFoldDB" id="A0A218WCG8"/>
<dbReference type="EMBL" id="PGOL01000328">
    <property type="protein sequence ID" value="PKI72340.1"/>
    <property type="molecule type" value="Genomic_DNA"/>
</dbReference>
<feature type="region of interest" description="Disordered" evidence="11">
    <location>
        <begin position="71"/>
        <end position="118"/>
    </location>
</feature>
<evidence type="ECO:0000313" key="14">
    <source>
        <dbReference type="EMBL" id="PKI72340.1"/>
    </source>
</evidence>
<evidence type="ECO:0000256" key="11">
    <source>
        <dbReference type="SAM" id="MobiDB-lite"/>
    </source>
</evidence>
<dbReference type="GeneID" id="116196564"/>
<evidence type="ECO:0000256" key="1">
    <source>
        <dbReference type="ARBA" id="ARBA00001936"/>
    </source>
</evidence>
<dbReference type="InterPro" id="IPR001932">
    <property type="entry name" value="PPM-type_phosphatase-like_dom"/>
</dbReference>
<feature type="domain" description="PPM-type phosphatase" evidence="12">
    <location>
        <begin position="123"/>
        <end position="418"/>
    </location>
</feature>
<keyword evidence="7" id="KW-0460">Magnesium</keyword>
<reference evidence="14 16" key="3">
    <citation type="submission" date="2017-11" db="EMBL/GenBank/DDBJ databases">
        <title>De-novo sequencing of pomegranate (Punica granatum L.) genome.</title>
        <authorList>
            <person name="Akparov Z."/>
            <person name="Amiraslanov A."/>
            <person name="Hajiyeva S."/>
            <person name="Abbasov M."/>
            <person name="Kaur K."/>
            <person name="Hamwieh A."/>
            <person name="Solovyev V."/>
            <person name="Salamov A."/>
            <person name="Braich B."/>
            <person name="Kosarev P."/>
            <person name="Mahmoud A."/>
            <person name="Hajiyev E."/>
            <person name="Babayeva S."/>
            <person name="Izzatullayeva V."/>
            <person name="Mammadov A."/>
            <person name="Mammadov A."/>
            <person name="Sharifova S."/>
            <person name="Ojaghi J."/>
            <person name="Eynullazada K."/>
            <person name="Bayramov B."/>
            <person name="Abdulazimova A."/>
            <person name="Shahmuradov I."/>
        </authorList>
    </citation>
    <scope>NUCLEOTIDE SEQUENCE [LARGE SCALE GENOMIC DNA]</scope>
    <source>
        <strain evidence="14">AG2017</strain>
        <strain evidence="16">cv. AG2017</strain>
        <tissue evidence="14">Leaf</tissue>
    </source>
</reference>
<keyword evidence="6 10" id="KW-0378">Hydrolase</keyword>
<evidence type="ECO:0000313" key="15">
    <source>
        <dbReference type="Proteomes" id="UP000197138"/>
    </source>
</evidence>
<dbReference type="InterPro" id="IPR036457">
    <property type="entry name" value="PPM-type-like_dom_sf"/>
</dbReference>
<dbReference type="PROSITE" id="PS51746">
    <property type="entry name" value="PPM_2"/>
    <property type="match status" value="1"/>
</dbReference>
<dbReference type="Gene3D" id="3.60.40.10">
    <property type="entry name" value="PPM-type phosphatase domain"/>
    <property type="match status" value="1"/>
</dbReference>
<feature type="compositionally biased region" description="Basic and acidic residues" evidence="11">
    <location>
        <begin position="107"/>
        <end position="118"/>
    </location>
</feature>
<dbReference type="Pfam" id="PF00481">
    <property type="entry name" value="PP2C"/>
    <property type="match status" value="1"/>
</dbReference>
<dbReference type="InterPro" id="IPR015655">
    <property type="entry name" value="PP2C"/>
</dbReference>
<dbReference type="GO" id="GO:0009788">
    <property type="term" value="P:negative regulation of abscisic acid-activated signaling pathway"/>
    <property type="evidence" value="ECO:0007669"/>
    <property type="project" value="UniProtKB-ARBA"/>
</dbReference>
<dbReference type="InterPro" id="IPR000222">
    <property type="entry name" value="PP2C_BS"/>
</dbReference>
<feature type="compositionally biased region" description="Low complexity" evidence="11">
    <location>
        <begin position="96"/>
        <end position="106"/>
    </location>
</feature>
<evidence type="ECO:0000256" key="10">
    <source>
        <dbReference type="RuleBase" id="RU003465"/>
    </source>
</evidence>
<dbReference type="GO" id="GO:0004722">
    <property type="term" value="F:protein serine/threonine phosphatase activity"/>
    <property type="evidence" value="ECO:0007669"/>
    <property type="project" value="UniProtKB-EC"/>
</dbReference>
<evidence type="ECO:0000313" key="16">
    <source>
        <dbReference type="Proteomes" id="UP000233551"/>
    </source>
</evidence>
<dbReference type="STRING" id="22663.A0A218WCG8"/>
<dbReference type="OrthoDB" id="10264738at2759"/>
<evidence type="ECO:0000256" key="5">
    <source>
        <dbReference type="ARBA" id="ARBA00022723"/>
    </source>
</evidence>
<comment type="cofactor">
    <cofactor evidence="2">
        <name>Mg(2+)</name>
        <dbReference type="ChEBI" id="CHEBI:18420"/>
    </cofactor>
</comment>
<evidence type="ECO:0000256" key="9">
    <source>
        <dbReference type="ARBA" id="ARBA00023211"/>
    </source>
</evidence>
<dbReference type="GO" id="GO:0046872">
    <property type="term" value="F:metal ion binding"/>
    <property type="evidence" value="ECO:0007669"/>
    <property type="project" value="UniProtKB-KW"/>
</dbReference>
<keyword evidence="5" id="KW-0479">Metal-binding</keyword>
<reference evidence="13" key="2">
    <citation type="submission" date="2017-06" db="EMBL/GenBank/DDBJ databases">
        <title>The pomegranate genome and the genomics of punicalagin biosynthesis.</title>
        <authorList>
            <person name="Xu C."/>
        </authorList>
    </citation>
    <scope>NUCLEOTIDE SEQUENCE [LARGE SCALE GENOMIC DNA]</scope>
    <source>
        <tissue evidence="13">Fresh leaf</tissue>
    </source>
</reference>
<dbReference type="Proteomes" id="UP000233551">
    <property type="component" value="Unassembled WGS sequence"/>
</dbReference>
<dbReference type="EMBL" id="MTKT01004810">
    <property type="protein sequence ID" value="OWM70030.1"/>
    <property type="molecule type" value="Genomic_DNA"/>
</dbReference>
<name>A0A218WCG8_PUNGR</name>
<keyword evidence="9" id="KW-0464">Manganese</keyword>
<keyword evidence="16" id="KW-1185">Reference proteome</keyword>
<comment type="cofactor">
    <cofactor evidence="1">
        <name>Mn(2+)</name>
        <dbReference type="ChEBI" id="CHEBI:29035"/>
    </cofactor>
</comment>
<reference evidence="15" key="1">
    <citation type="journal article" date="2017" name="Plant J.">
        <title>The pomegranate (Punica granatum L.) genome and the genomics of punicalagin biosynthesis.</title>
        <authorList>
            <person name="Qin G."/>
            <person name="Xu C."/>
            <person name="Ming R."/>
            <person name="Tang H."/>
            <person name="Guyot R."/>
            <person name="Kramer E.M."/>
            <person name="Hu Y."/>
            <person name="Yi X."/>
            <person name="Qi Y."/>
            <person name="Xu X."/>
            <person name="Gao Z."/>
            <person name="Pan H."/>
            <person name="Jian J."/>
            <person name="Tian Y."/>
            <person name="Yue Z."/>
            <person name="Xu Y."/>
        </authorList>
    </citation>
    <scope>NUCLEOTIDE SEQUENCE [LARGE SCALE GENOMIC DNA]</scope>
    <source>
        <strain evidence="15">cv. Dabenzi</strain>
    </source>
</reference>
<evidence type="ECO:0000256" key="8">
    <source>
        <dbReference type="ARBA" id="ARBA00022912"/>
    </source>
</evidence>
<dbReference type="EC" id="3.1.3.16" evidence="4"/>
<protein>
    <recommendedName>
        <fullName evidence="4">protein-serine/threonine phosphatase</fullName>
        <ecNumber evidence="4">3.1.3.16</ecNumber>
    </recommendedName>
</protein>
<accession>A0A218WCG8</accession>
<dbReference type="PROSITE" id="PS01032">
    <property type="entry name" value="PPM_1"/>
    <property type="match status" value="1"/>
</dbReference>
<organism evidence="13 15">
    <name type="scientific">Punica granatum</name>
    <name type="common">Pomegranate</name>
    <dbReference type="NCBI Taxonomy" id="22663"/>
    <lineage>
        <taxon>Eukaryota</taxon>
        <taxon>Viridiplantae</taxon>
        <taxon>Streptophyta</taxon>
        <taxon>Embryophyta</taxon>
        <taxon>Tracheophyta</taxon>
        <taxon>Spermatophyta</taxon>
        <taxon>Magnoliopsida</taxon>
        <taxon>eudicotyledons</taxon>
        <taxon>Gunneridae</taxon>
        <taxon>Pentapetalae</taxon>
        <taxon>rosids</taxon>
        <taxon>malvids</taxon>
        <taxon>Myrtales</taxon>
        <taxon>Lythraceae</taxon>
        <taxon>Punica</taxon>
    </lineage>
</organism>
<evidence type="ECO:0000256" key="4">
    <source>
        <dbReference type="ARBA" id="ARBA00013081"/>
    </source>
</evidence>
<keyword evidence="8 10" id="KW-0904">Protein phosphatase</keyword>
<proteinExistence type="inferred from homology"/>
<evidence type="ECO:0000256" key="3">
    <source>
        <dbReference type="ARBA" id="ARBA00006702"/>
    </source>
</evidence>
<dbReference type="FunFam" id="3.60.40.10:FF:000065">
    <property type="entry name" value="Protein phosphatase 2C 37"/>
    <property type="match status" value="1"/>
</dbReference>
<evidence type="ECO:0000256" key="7">
    <source>
        <dbReference type="ARBA" id="ARBA00022842"/>
    </source>
</evidence>
<dbReference type="PANTHER" id="PTHR47992">
    <property type="entry name" value="PROTEIN PHOSPHATASE"/>
    <property type="match status" value="1"/>
</dbReference>
<evidence type="ECO:0000313" key="13">
    <source>
        <dbReference type="EMBL" id="OWM70030.1"/>
    </source>
</evidence>
<comment type="similarity">
    <text evidence="3 10">Belongs to the PP2C family.</text>
</comment>